<dbReference type="SUPFAM" id="SSF50978">
    <property type="entry name" value="WD40 repeat-like"/>
    <property type="match status" value="1"/>
</dbReference>
<protein>
    <submittedName>
        <fullName evidence="4">SVP1-like protein 2</fullName>
    </submittedName>
</protein>
<dbReference type="RefSeq" id="XP_024662984.1">
    <property type="nucleotide sequence ID" value="XM_024807216.1"/>
</dbReference>
<dbReference type="InterPro" id="IPR036322">
    <property type="entry name" value="WD40_repeat_dom_sf"/>
</dbReference>
<reference evidence="4 5" key="1">
    <citation type="submission" date="2017-04" db="EMBL/GenBank/DDBJ databases">
        <title>Genome sequencing of [Candida] sorbophila.</title>
        <authorList>
            <person name="Ahn J.O."/>
        </authorList>
    </citation>
    <scope>NUCLEOTIDE SEQUENCE [LARGE SCALE GENOMIC DNA]</scope>
    <source>
        <strain evidence="4 5">DS02</strain>
    </source>
</reference>
<accession>A0A2T0FDF1</accession>
<dbReference type="EMBL" id="NDIQ01000001">
    <property type="protein sequence ID" value="PRT53038.1"/>
    <property type="molecule type" value="Genomic_DNA"/>
</dbReference>
<name>A0A2T0FDF1_9ASCO</name>
<keyword evidence="2" id="KW-0677">Repeat</keyword>
<comment type="similarity">
    <text evidence="3">Belongs to the WD repeat PROPPIN family.</text>
</comment>
<keyword evidence="5" id="KW-1185">Reference proteome</keyword>
<dbReference type="InterPro" id="IPR001680">
    <property type="entry name" value="WD40_rpt"/>
</dbReference>
<dbReference type="InterPro" id="IPR015943">
    <property type="entry name" value="WD40/YVTN_repeat-like_dom_sf"/>
</dbReference>
<dbReference type="OrthoDB" id="1667587at2759"/>
<dbReference type="Pfam" id="PF21032">
    <property type="entry name" value="PROPPIN"/>
    <property type="match status" value="1"/>
</dbReference>
<evidence type="ECO:0000313" key="5">
    <source>
        <dbReference type="Proteomes" id="UP000238350"/>
    </source>
</evidence>
<keyword evidence="1" id="KW-0853">WD repeat</keyword>
<dbReference type="PANTHER" id="PTHR11227">
    <property type="entry name" value="WD-REPEAT PROTEIN INTERACTING WITH PHOSPHOINOSIDES WIPI -RELATED"/>
    <property type="match status" value="1"/>
</dbReference>
<evidence type="ECO:0000256" key="1">
    <source>
        <dbReference type="ARBA" id="ARBA00022574"/>
    </source>
</evidence>
<dbReference type="Proteomes" id="UP000238350">
    <property type="component" value="Unassembled WGS sequence"/>
</dbReference>
<comment type="caution">
    <text evidence="4">The sequence shown here is derived from an EMBL/GenBank/DDBJ whole genome shotgun (WGS) entry which is preliminary data.</text>
</comment>
<sequence length="334" mass="36959">MIKSGLVKDGVSKLNGVKFNRDNSCFVLAHENGFKVFNSDPMVEWISRDFTDGGLGQVALLERTNCLALVGGGKHPKYPTNKVAIWDDMRDQAVTLLEVNSPVLNVFITKTRVVILTINQVTVYSFGASPSILATFDTASNPQGVGAMANGLLVVPAIAEGRVQLIETENGECRILGLLRAHKSTIRALAINSRFIATASVTGTIIRVFRIESKTVIHEFRRGLDKADIFSLAFSPSDQLACLSDKKTLHIYDMHAGINRRHALQGLPLGPKYLKSEWSYVSAHTEHATEGVLGWIDDRCLVAVWLQAMRWEKYTVLPEAGELVREAWRRLTVE</sequence>
<evidence type="ECO:0000256" key="3">
    <source>
        <dbReference type="ARBA" id="ARBA00025740"/>
    </source>
</evidence>
<organism evidence="4 5">
    <name type="scientific">Wickerhamiella sorbophila</name>
    <dbReference type="NCBI Taxonomy" id="45607"/>
    <lineage>
        <taxon>Eukaryota</taxon>
        <taxon>Fungi</taxon>
        <taxon>Dikarya</taxon>
        <taxon>Ascomycota</taxon>
        <taxon>Saccharomycotina</taxon>
        <taxon>Dipodascomycetes</taxon>
        <taxon>Dipodascales</taxon>
        <taxon>Trichomonascaceae</taxon>
        <taxon>Wickerhamiella</taxon>
    </lineage>
</organism>
<dbReference type="SMART" id="SM00320">
    <property type="entry name" value="WD40"/>
    <property type="match status" value="2"/>
</dbReference>
<proteinExistence type="inferred from homology"/>
<gene>
    <name evidence="4" type="ORF">B9G98_00658</name>
</gene>
<dbReference type="Gene3D" id="2.130.10.10">
    <property type="entry name" value="YVTN repeat-like/Quinoprotein amine dehydrogenase"/>
    <property type="match status" value="1"/>
</dbReference>
<evidence type="ECO:0000313" key="4">
    <source>
        <dbReference type="EMBL" id="PRT53038.1"/>
    </source>
</evidence>
<dbReference type="GeneID" id="36514407"/>
<dbReference type="InterPro" id="IPR048720">
    <property type="entry name" value="PROPPIN"/>
</dbReference>
<dbReference type="STRING" id="45607.A0A2T0FDF1"/>
<evidence type="ECO:0000256" key="2">
    <source>
        <dbReference type="ARBA" id="ARBA00022737"/>
    </source>
</evidence>
<dbReference type="AlphaFoldDB" id="A0A2T0FDF1"/>
<dbReference type="GO" id="GO:0005737">
    <property type="term" value="C:cytoplasm"/>
    <property type="evidence" value="ECO:0007669"/>
    <property type="project" value="UniProtKB-ARBA"/>
</dbReference>